<keyword evidence="2" id="KW-1185">Reference proteome</keyword>
<gene>
    <name evidence="1" type="ORF">PR048_005683</name>
</gene>
<accession>A0ABQ9I8U9</accession>
<comment type="caution">
    <text evidence="1">The sequence shown here is derived from an EMBL/GenBank/DDBJ whole genome shotgun (WGS) entry which is preliminary data.</text>
</comment>
<organism evidence="1 2">
    <name type="scientific">Dryococelus australis</name>
    <dbReference type="NCBI Taxonomy" id="614101"/>
    <lineage>
        <taxon>Eukaryota</taxon>
        <taxon>Metazoa</taxon>
        <taxon>Ecdysozoa</taxon>
        <taxon>Arthropoda</taxon>
        <taxon>Hexapoda</taxon>
        <taxon>Insecta</taxon>
        <taxon>Pterygota</taxon>
        <taxon>Neoptera</taxon>
        <taxon>Polyneoptera</taxon>
        <taxon>Phasmatodea</taxon>
        <taxon>Verophasmatodea</taxon>
        <taxon>Anareolatae</taxon>
        <taxon>Phasmatidae</taxon>
        <taxon>Eurycanthinae</taxon>
        <taxon>Dryococelus</taxon>
    </lineage>
</organism>
<evidence type="ECO:0000313" key="1">
    <source>
        <dbReference type="EMBL" id="KAJ8893100.1"/>
    </source>
</evidence>
<sequence>MWRIYQKEHKNPDLSMKQSYYSGVFTKFYNIGFETPRTDTLFPRVSDKAAYCSRQLCGYNFTIVNSHLRAPLNANTVTITRMNQNFQKVQ</sequence>
<name>A0ABQ9I8U9_9NEOP</name>
<protein>
    <submittedName>
        <fullName evidence="1">Uncharacterized protein</fullName>
    </submittedName>
</protein>
<evidence type="ECO:0000313" key="2">
    <source>
        <dbReference type="Proteomes" id="UP001159363"/>
    </source>
</evidence>
<proteinExistence type="predicted"/>
<dbReference type="EMBL" id="JARBHB010000002">
    <property type="protein sequence ID" value="KAJ8893100.1"/>
    <property type="molecule type" value="Genomic_DNA"/>
</dbReference>
<reference evidence="1 2" key="1">
    <citation type="submission" date="2023-02" db="EMBL/GenBank/DDBJ databases">
        <title>LHISI_Scaffold_Assembly.</title>
        <authorList>
            <person name="Stuart O.P."/>
            <person name="Cleave R."/>
            <person name="Magrath M.J.L."/>
            <person name="Mikheyev A.S."/>
        </authorList>
    </citation>
    <scope>NUCLEOTIDE SEQUENCE [LARGE SCALE GENOMIC DNA]</scope>
    <source>
        <strain evidence="1">Daus_M_001</strain>
        <tissue evidence="1">Leg muscle</tissue>
    </source>
</reference>
<dbReference type="Proteomes" id="UP001159363">
    <property type="component" value="Chromosome 2"/>
</dbReference>